<comment type="caution">
    <text evidence="1">The sequence shown here is derived from an EMBL/GenBank/DDBJ whole genome shotgun (WGS) entry which is preliminary data.</text>
</comment>
<sequence>MKSSVYRPILMESSHSPTSCLLVLPYLCEELTNFFNELGLRINLSSRQTISSNLGRLLRSRCQQSIIRWYRASGQSIGPGNL</sequence>
<dbReference type="EMBL" id="JAHRIN010000181">
    <property type="protein sequence ID" value="MEQ2190730.1"/>
    <property type="molecule type" value="Genomic_DNA"/>
</dbReference>
<evidence type="ECO:0000313" key="2">
    <source>
        <dbReference type="Proteomes" id="UP001434883"/>
    </source>
</evidence>
<proteinExistence type="predicted"/>
<protein>
    <submittedName>
        <fullName evidence="1">Uncharacterized protein</fullName>
    </submittedName>
</protein>
<keyword evidence="2" id="KW-1185">Reference proteome</keyword>
<gene>
    <name evidence="1" type="ORF">XENOCAPTIV_007340</name>
</gene>
<organism evidence="1 2">
    <name type="scientific">Xenoophorus captivus</name>
    <dbReference type="NCBI Taxonomy" id="1517983"/>
    <lineage>
        <taxon>Eukaryota</taxon>
        <taxon>Metazoa</taxon>
        <taxon>Chordata</taxon>
        <taxon>Craniata</taxon>
        <taxon>Vertebrata</taxon>
        <taxon>Euteleostomi</taxon>
        <taxon>Actinopterygii</taxon>
        <taxon>Neopterygii</taxon>
        <taxon>Teleostei</taxon>
        <taxon>Neoteleostei</taxon>
        <taxon>Acanthomorphata</taxon>
        <taxon>Ovalentaria</taxon>
        <taxon>Atherinomorphae</taxon>
        <taxon>Cyprinodontiformes</taxon>
        <taxon>Goodeidae</taxon>
        <taxon>Xenoophorus</taxon>
    </lineage>
</organism>
<name>A0ABV0Q4M0_9TELE</name>
<reference evidence="1 2" key="1">
    <citation type="submission" date="2021-06" db="EMBL/GenBank/DDBJ databases">
        <authorList>
            <person name="Palmer J.M."/>
        </authorList>
    </citation>
    <scope>NUCLEOTIDE SEQUENCE [LARGE SCALE GENOMIC DNA]</scope>
    <source>
        <strain evidence="1 2">XC_2019</strain>
        <tissue evidence="1">Muscle</tissue>
    </source>
</reference>
<dbReference type="Proteomes" id="UP001434883">
    <property type="component" value="Unassembled WGS sequence"/>
</dbReference>
<evidence type="ECO:0000313" key="1">
    <source>
        <dbReference type="EMBL" id="MEQ2190730.1"/>
    </source>
</evidence>
<accession>A0ABV0Q4M0</accession>